<feature type="signal peptide" evidence="1">
    <location>
        <begin position="1"/>
        <end position="22"/>
    </location>
</feature>
<keyword evidence="1" id="KW-0732">Signal</keyword>
<dbReference type="RefSeq" id="WP_117333209.1">
    <property type="nucleotide sequence ID" value="NZ_CP031762.1"/>
</dbReference>
<protein>
    <recommendedName>
        <fullName evidence="4">DUF2807 domain-containing protein</fullName>
    </recommendedName>
</protein>
<dbReference type="PROSITE" id="PS51257">
    <property type="entry name" value="PROKAR_LIPOPROTEIN"/>
    <property type="match status" value="1"/>
</dbReference>
<reference evidence="2 3" key="1">
    <citation type="submission" date="2018-08" db="EMBL/GenBank/DDBJ databases">
        <title>Whole Genome Sequences of Two Pseudoalteromonas piscicida Strains, DE1-A and DE2-A, which Exhibit Strong Antibacterial Activity against Vibrio vulnificus.</title>
        <authorList>
            <person name="Richards G.P."/>
            <person name="Needleman D.S."/>
            <person name="Watson M.A."/>
            <person name="Polson S.W."/>
        </authorList>
    </citation>
    <scope>NUCLEOTIDE SEQUENCE [LARGE SCALE GENOMIC DNA]</scope>
    <source>
        <strain evidence="2 3">DE2-A</strain>
    </source>
</reference>
<gene>
    <name evidence="2" type="ORF">D0511_23610</name>
</gene>
<sequence length="251" mass="27319">MKPVKLYLLPITVASISTFLTACTSETESDLLKTNAISADISINSNGERARIVAELNVGDSFGSNVNLSEGDTLRAIVNDQTIQLIKDTDILDIDYEGRSSVVTGNSLYTIQFNRKKEENASASVELPLGFLILTPEAEKTFRYDEDIEIHIDGIDSASETSLIVNYACSNKTGGLVTGSFSTQYGNSTSKTFNAQSASLIDLDQIATSKPCEFDLEVQRVRTGSFSGALKDNSLIRGIQSRVIKDLEFTF</sequence>
<accession>A0AAD0W5Y3</accession>
<evidence type="ECO:0008006" key="4">
    <source>
        <dbReference type="Google" id="ProtNLM"/>
    </source>
</evidence>
<dbReference type="Proteomes" id="UP000258102">
    <property type="component" value="Chromosome 2"/>
</dbReference>
<name>A0AAD0W5Y3_PSEO7</name>
<evidence type="ECO:0000313" key="3">
    <source>
        <dbReference type="Proteomes" id="UP000258102"/>
    </source>
</evidence>
<feature type="chain" id="PRO_5041998452" description="DUF2807 domain-containing protein" evidence="1">
    <location>
        <begin position="23"/>
        <end position="251"/>
    </location>
</feature>
<dbReference type="EMBL" id="CP031762">
    <property type="protein sequence ID" value="AXR04834.1"/>
    <property type="molecule type" value="Genomic_DNA"/>
</dbReference>
<proteinExistence type="predicted"/>
<organism evidence="2 3">
    <name type="scientific">Pseudoalteromonas piscicida</name>
    <dbReference type="NCBI Taxonomy" id="43662"/>
    <lineage>
        <taxon>Bacteria</taxon>
        <taxon>Pseudomonadati</taxon>
        <taxon>Pseudomonadota</taxon>
        <taxon>Gammaproteobacteria</taxon>
        <taxon>Alteromonadales</taxon>
        <taxon>Pseudoalteromonadaceae</taxon>
        <taxon>Pseudoalteromonas</taxon>
    </lineage>
</organism>
<evidence type="ECO:0000256" key="1">
    <source>
        <dbReference type="SAM" id="SignalP"/>
    </source>
</evidence>
<evidence type="ECO:0000313" key="2">
    <source>
        <dbReference type="EMBL" id="AXR04834.1"/>
    </source>
</evidence>
<dbReference type="AlphaFoldDB" id="A0AAD0W5Y3"/>